<organism evidence="2">
    <name type="scientific">marine metagenome</name>
    <dbReference type="NCBI Taxonomy" id="408172"/>
    <lineage>
        <taxon>unclassified sequences</taxon>
        <taxon>metagenomes</taxon>
        <taxon>ecological metagenomes</taxon>
    </lineage>
</organism>
<keyword evidence="1" id="KW-0812">Transmembrane</keyword>
<reference evidence="2" key="1">
    <citation type="submission" date="2018-05" db="EMBL/GenBank/DDBJ databases">
        <authorList>
            <person name="Lanie J.A."/>
            <person name="Ng W.-L."/>
            <person name="Kazmierczak K.M."/>
            <person name="Andrzejewski T.M."/>
            <person name="Davidsen T.M."/>
            <person name="Wayne K.J."/>
            <person name="Tettelin H."/>
            <person name="Glass J.I."/>
            <person name="Rusch D."/>
            <person name="Podicherti R."/>
            <person name="Tsui H.-C.T."/>
            <person name="Winkler M.E."/>
        </authorList>
    </citation>
    <scope>NUCLEOTIDE SEQUENCE</scope>
</reference>
<accession>A0A382CQH6</accession>
<gene>
    <name evidence="2" type="ORF">METZ01_LOCUS181292</name>
</gene>
<evidence type="ECO:0000256" key="1">
    <source>
        <dbReference type="SAM" id="Phobius"/>
    </source>
</evidence>
<feature type="transmembrane region" description="Helical" evidence="1">
    <location>
        <begin position="77"/>
        <end position="101"/>
    </location>
</feature>
<evidence type="ECO:0000313" key="2">
    <source>
        <dbReference type="EMBL" id="SVB28438.1"/>
    </source>
</evidence>
<feature type="non-terminal residue" evidence="2">
    <location>
        <position position="108"/>
    </location>
</feature>
<name>A0A382CQH6_9ZZZZ</name>
<sequence>MNAVRVLALVRLVMSSLFLWMVLAGNWVNYKNESFSVFDSSGGSGFGVVVTILGVLMVIISLLMLSEHEIKLGKLAVGGGQILLILSVAAFTTILSFLIIVHSGAFRD</sequence>
<proteinExistence type="predicted"/>
<keyword evidence="1" id="KW-0472">Membrane</keyword>
<keyword evidence="1" id="KW-1133">Transmembrane helix</keyword>
<protein>
    <submittedName>
        <fullName evidence="2">Uncharacterized protein</fullName>
    </submittedName>
</protein>
<feature type="transmembrane region" description="Helical" evidence="1">
    <location>
        <begin position="48"/>
        <end position="65"/>
    </location>
</feature>
<dbReference type="EMBL" id="UINC01035666">
    <property type="protein sequence ID" value="SVB28438.1"/>
    <property type="molecule type" value="Genomic_DNA"/>
</dbReference>
<dbReference type="AlphaFoldDB" id="A0A382CQH6"/>